<reference evidence="2 3" key="1">
    <citation type="submission" date="2009-11" db="EMBL/GenBank/DDBJ databases">
        <title>Annotation of Allomyces macrogynus ATCC 38327.</title>
        <authorList>
            <consortium name="The Broad Institute Genome Sequencing Platform"/>
            <person name="Russ C."/>
            <person name="Cuomo C."/>
            <person name="Burger G."/>
            <person name="Gray M.W."/>
            <person name="Holland P.W.H."/>
            <person name="King N."/>
            <person name="Lang F.B.F."/>
            <person name="Roger A.J."/>
            <person name="Ruiz-Trillo I."/>
            <person name="Young S.K."/>
            <person name="Zeng Q."/>
            <person name="Gargeya S."/>
            <person name="Fitzgerald M."/>
            <person name="Haas B."/>
            <person name="Abouelleil A."/>
            <person name="Alvarado L."/>
            <person name="Arachchi H.M."/>
            <person name="Berlin A."/>
            <person name="Chapman S.B."/>
            <person name="Gearin G."/>
            <person name="Goldberg J."/>
            <person name="Griggs A."/>
            <person name="Gujja S."/>
            <person name="Hansen M."/>
            <person name="Heiman D."/>
            <person name="Howarth C."/>
            <person name="Larimer J."/>
            <person name="Lui A."/>
            <person name="MacDonald P.J.P."/>
            <person name="McCowen C."/>
            <person name="Montmayeur A."/>
            <person name="Murphy C."/>
            <person name="Neiman D."/>
            <person name="Pearson M."/>
            <person name="Priest M."/>
            <person name="Roberts A."/>
            <person name="Saif S."/>
            <person name="Shea T."/>
            <person name="Sisk P."/>
            <person name="Stolte C."/>
            <person name="Sykes S."/>
            <person name="Wortman J."/>
            <person name="Nusbaum C."/>
            <person name="Birren B."/>
        </authorList>
    </citation>
    <scope>NUCLEOTIDE SEQUENCE [LARGE SCALE GENOMIC DNA]</scope>
    <source>
        <strain evidence="2 3">ATCC 38327</strain>
    </source>
</reference>
<name>A0A0L0RVE3_ALLM3</name>
<gene>
    <name evidence="2" type="ORF">AMAG_00271</name>
</gene>
<dbReference type="AlphaFoldDB" id="A0A0L0RVE3"/>
<keyword evidence="3" id="KW-1185">Reference proteome</keyword>
<dbReference type="Proteomes" id="UP000054350">
    <property type="component" value="Unassembled WGS sequence"/>
</dbReference>
<dbReference type="VEuPathDB" id="FungiDB:AMAG_00271"/>
<reference evidence="3" key="2">
    <citation type="submission" date="2009-11" db="EMBL/GenBank/DDBJ databases">
        <title>The Genome Sequence of Allomyces macrogynus strain ATCC 38327.</title>
        <authorList>
            <consortium name="The Broad Institute Genome Sequencing Platform"/>
            <person name="Russ C."/>
            <person name="Cuomo C."/>
            <person name="Shea T."/>
            <person name="Young S.K."/>
            <person name="Zeng Q."/>
            <person name="Koehrsen M."/>
            <person name="Haas B."/>
            <person name="Borodovsky M."/>
            <person name="Guigo R."/>
            <person name="Alvarado L."/>
            <person name="Berlin A."/>
            <person name="Borenstein D."/>
            <person name="Chen Z."/>
            <person name="Engels R."/>
            <person name="Freedman E."/>
            <person name="Gellesch M."/>
            <person name="Goldberg J."/>
            <person name="Griggs A."/>
            <person name="Gujja S."/>
            <person name="Heiman D."/>
            <person name="Hepburn T."/>
            <person name="Howarth C."/>
            <person name="Jen D."/>
            <person name="Larson L."/>
            <person name="Lewis B."/>
            <person name="Mehta T."/>
            <person name="Park D."/>
            <person name="Pearson M."/>
            <person name="Roberts A."/>
            <person name="Saif S."/>
            <person name="Shenoy N."/>
            <person name="Sisk P."/>
            <person name="Stolte C."/>
            <person name="Sykes S."/>
            <person name="Walk T."/>
            <person name="White J."/>
            <person name="Yandava C."/>
            <person name="Burger G."/>
            <person name="Gray M.W."/>
            <person name="Holland P.W.H."/>
            <person name="King N."/>
            <person name="Lang F.B.F."/>
            <person name="Roger A.J."/>
            <person name="Ruiz-Trillo I."/>
            <person name="Lander E."/>
            <person name="Nusbaum C."/>
        </authorList>
    </citation>
    <scope>NUCLEOTIDE SEQUENCE [LARGE SCALE GENOMIC DNA]</scope>
    <source>
        <strain evidence="3">ATCC 38327</strain>
    </source>
</reference>
<organism evidence="2 3">
    <name type="scientific">Allomyces macrogynus (strain ATCC 38327)</name>
    <name type="common">Allomyces javanicus var. macrogynus</name>
    <dbReference type="NCBI Taxonomy" id="578462"/>
    <lineage>
        <taxon>Eukaryota</taxon>
        <taxon>Fungi</taxon>
        <taxon>Fungi incertae sedis</taxon>
        <taxon>Blastocladiomycota</taxon>
        <taxon>Blastocladiomycetes</taxon>
        <taxon>Blastocladiales</taxon>
        <taxon>Blastocladiaceae</taxon>
        <taxon>Allomyces</taxon>
    </lineage>
</organism>
<evidence type="ECO:0000313" key="3">
    <source>
        <dbReference type="Proteomes" id="UP000054350"/>
    </source>
</evidence>
<feature type="compositionally biased region" description="Low complexity" evidence="1">
    <location>
        <begin position="11"/>
        <end position="50"/>
    </location>
</feature>
<evidence type="ECO:0000256" key="1">
    <source>
        <dbReference type="SAM" id="MobiDB-lite"/>
    </source>
</evidence>
<feature type="compositionally biased region" description="Polar residues" evidence="1">
    <location>
        <begin position="51"/>
        <end position="65"/>
    </location>
</feature>
<sequence length="255" mass="25533">MGCIQTKEAKPAASASATRSASVPTSFSSPTSPSAGAAAPRRGSIAAGGSTTAPPTVPDQGSATGSMGDPLHAVDLDAIRAVARTLAYPLSGTKSLSALFATDDAQGITAVKTWAKTAGTLPDGMVVAHVVAFVEAVQKRRNVFVNGKKCGDDEHTAAERAMDGASAIIGTYLDAKDGPKYIGVHGLVPPSGVPTQVAAVDVADWFVGVLETAASAQDLMANPLGNVAVFDGLVAALDAYWAFLLTAAVPGEGGA</sequence>
<protein>
    <submittedName>
        <fullName evidence="2">Uncharacterized protein</fullName>
    </submittedName>
</protein>
<proteinExistence type="predicted"/>
<dbReference type="EMBL" id="GG745328">
    <property type="protein sequence ID" value="KNE54283.1"/>
    <property type="molecule type" value="Genomic_DNA"/>
</dbReference>
<accession>A0A0L0RVE3</accession>
<dbReference type="OrthoDB" id="5571221at2759"/>
<feature type="region of interest" description="Disordered" evidence="1">
    <location>
        <begin position="1"/>
        <end position="69"/>
    </location>
</feature>
<evidence type="ECO:0000313" key="2">
    <source>
        <dbReference type="EMBL" id="KNE54283.1"/>
    </source>
</evidence>